<evidence type="ECO:0000313" key="2">
    <source>
        <dbReference type="Proteomes" id="UP000887159"/>
    </source>
</evidence>
<dbReference type="InterPro" id="IPR036875">
    <property type="entry name" value="Znf_CCHC_sf"/>
</dbReference>
<evidence type="ECO:0000313" key="1">
    <source>
        <dbReference type="EMBL" id="GFY22238.1"/>
    </source>
</evidence>
<protein>
    <recommendedName>
        <fullName evidence="3">CCHC-type domain-containing protein</fullName>
    </recommendedName>
</protein>
<dbReference type="EMBL" id="BMAU01021359">
    <property type="protein sequence ID" value="GFY22238.1"/>
    <property type="molecule type" value="Genomic_DNA"/>
</dbReference>
<dbReference type="SUPFAM" id="SSF57756">
    <property type="entry name" value="Retrovirus zinc finger-like domains"/>
    <property type="match status" value="1"/>
</dbReference>
<organism evidence="1 2">
    <name type="scientific">Trichonephila clavipes</name>
    <name type="common">Golden silk orbweaver</name>
    <name type="synonym">Nephila clavipes</name>
    <dbReference type="NCBI Taxonomy" id="2585209"/>
    <lineage>
        <taxon>Eukaryota</taxon>
        <taxon>Metazoa</taxon>
        <taxon>Ecdysozoa</taxon>
        <taxon>Arthropoda</taxon>
        <taxon>Chelicerata</taxon>
        <taxon>Arachnida</taxon>
        <taxon>Araneae</taxon>
        <taxon>Araneomorphae</taxon>
        <taxon>Entelegynae</taxon>
        <taxon>Araneoidea</taxon>
        <taxon>Nephilidae</taxon>
        <taxon>Trichonephila</taxon>
    </lineage>
</organism>
<dbReference type="AlphaFoldDB" id="A0A8X6VTL3"/>
<dbReference type="Proteomes" id="UP000887159">
    <property type="component" value="Unassembled WGS sequence"/>
</dbReference>
<keyword evidence="2" id="KW-1185">Reference proteome</keyword>
<evidence type="ECO:0008006" key="3">
    <source>
        <dbReference type="Google" id="ProtNLM"/>
    </source>
</evidence>
<dbReference type="GO" id="GO:0008270">
    <property type="term" value="F:zinc ion binding"/>
    <property type="evidence" value="ECO:0007669"/>
    <property type="project" value="InterPro"/>
</dbReference>
<accession>A0A8X6VTL3</accession>
<sequence>MIPIEDYTEVEEFYDSNQHYLLPKHPFRLLIAGASDSPLTVTPHRTLNSCRGVISESDFCVPLRQKFWKVFLTRVSPSPKLPTNIKAGYLNWKVHPYIPNPLRCFKSQRFGHSQTSCRGQLTCSRCASVGHASTDCSLEPKCINCSLLHTADSKLCPKWKNEKQIQEIKTNKNITYVEARKLIVPQLVESYAEAAKPSIVNNSSSRK</sequence>
<dbReference type="GO" id="GO:0003676">
    <property type="term" value="F:nucleic acid binding"/>
    <property type="evidence" value="ECO:0007669"/>
    <property type="project" value="InterPro"/>
</dbReference>
<reference evidence="1" key="1">
    <citation type="submission" date="2020-08" db="EMBL/GenBank/DDBJ databases">
        <title>Multicomponent nature underlies the extraordinary mechanical properties of spider dragline silk.</title>
        <authorList>
            <person name="Kono N."/>
            <person name="Nakamura H."/>
            <person name="Mori M."/>
            <person name="Yoshida Y."/>
            <person name="Ohtoshi R."/>
            <person name="Malay A.D."/>
            <person name="Moran D.A.P."/>
            <person name="Tomita M."/>
            <person name="Numata K."/>
            <person name="Arakawa K."/>
        </authorList>
    </citation>
    <scope>NUCLEOTIDE SEQUENCE</scope>
</reference>
<name>A0A8X6VTL3_TRICX</name>
<gene>
    <name evidence="1" type="primary">AVEN_217910_1</name>
    <name evidence="1" type="ORF">TNCV_3298811</name>
</gene>
<proteinExistence type="predicted"/>
<comment type="caution">
    <text evidence="1">The sequence shown here is derived from an EMBL/GenBank/DDBJ whole genome shotgun (WGS) entry which is preliminary data.</text>
</comment>